<dbReference type="AlphaFoldDB" id="A0AA38UCF2"/>
<name>A0AA38UCF2_9AGAR</name>
<keyword evidence="3" id="KW-1185">Reference proteome</keyword>
<reference evidence="2" key="1">
    <citation type="submission" date="2022-08" db="EMBL/GenBank/DDBJ databases">
        <authorList>
            <consortium name="DOE Joint Genome Institute"/>
            <person name="Min B."/>
            <person name="Riley R."/>
            <person name="Sierra-Patev S."/>
            <person name="Naranjo-Ortiz M."/>
            <person name="Looney B."/>
            <person name="Konkel Z."/>
            <person name="Slot J.C."/>
            <person name="Sakamoto Y."/>
            <person name="Steenwyk J.L."/>
            <person name="Rokas A."/>
            <person name="Carro J."/>
            <person name="Camarero S."/>
            <person name="Ferreira P."/>
            <person name="Molpeceres G."/>
            <person name="Ruiz-Duenas F.J."/>
            <person name="Serrano A."/>
            <person name="Henrissat B."/>
            <person name="Drula E."/>
            <person name="Hughes K.W."/>
            <person name="Mata J.L."/>
            <person name="Ishikawa N.K."/>
            <person name="Vargas-Isla R."/>
            <person name="Ushijima S."/>
            <person name="Smith C.A."/>
            <person name="Ahrendt S."/>
            <person name="Andreopoulos W."/>
            <person name="He G."/>
            <person name="Labutti K."/>
            <person name="Lipzen A."/>
            <person name="Ng V."/>
            <person name="Sandor L."/>
            <person name="Barry K."/>
            <person name="Martinez A.T."/>
            <person name="Xiao Y."/>
            <person name="Gibbons J.G."/>
            <person name="Terashima K."/>
            <person name="Hibbett D.S."/>
            <person name="Grigoriev I.V."/>
        </authorList>
    </citation>
    <scope>NUCLEOTIDE SEQUENCE</scope>
    <source>
        <strain evidence="2">TFB9207</strain>
    </source>
</reference>
<evidence type="ECO:0000313" key="2">
    <source>
        <dbReference type="EMBL" id="KAJ3837074.1"/>
    </source>
</evidence>
<organism evidence="2 3">
    <name type="scientific">Lentinula raphanica</name>
    <dbReference type="NCBI Taxonomy" id="153919"/>
    <lineage>
        <taxon>Eukaryota</taxon>
        <taxon>Fungi</taxon>
        <taxon>Dikarya</taxon>
        <taxon>Basidiomycota</taxon>
        <taxon>Agaricomycotina</taxon>
        <taxon>Agaricomycetes</taxon>
        <taxon>Agaricomycetidae</taxon>
        <taxon>Agaricales</taxon>
        <taxon>Marasmiineae</taxon>
        <taxon>Omphalotaceae</taxon>
        <taxon>Lentinula</taxon>
    </lineage>
</organism>
<gene>
    <name evidence="2" type="ORF">F5878DRAFT_623480</name>
</gene>
<comment type="caution">
    <text evidence="2">The sequence shown here is derived from an EMBL/GenBank/DDBJ whole genome shotgun (WGS) entry which is preliminary data.</text>
</comment>
<dbReference type="EMBL" id="MU806273">
    <property type="protein sequence ID" value="KAJ3837074.1"/>
    <property type="molecule type" value="Genomic_DNA"/>
</dbReference>
<dbReference type="InterPro" id="IPR011008">
    <property type="entry name" value="Dimeric_a/b-barrel"/>
</dbReference>
<dbReference type="Proteomes" id="UP001163846">
    <property type="component" value="Unassembled WGS sequence"/>
</dbReference>
<dbReference type="Gene3D" id="3.30.70.100">
    <property type="match status" value="1"/>
</dbReference>
<feature type="domain" description="ABM" evidence="1">
    <location>
        <begin position="15"/>
        <end position="93"/>
    </location>
</feature>
<dbReference type="InterPro" id="IPR007138">
    <property type="entry name" value="ABM_dom"/>
</dbReference>
<dbReference type="Pfam" id="PF03992">
    <property type="entry name" value="ABM"/>
    <property type="match status" value="1"/>
</dbReference>
<evidence type="ECO:0000259" key="1">
    <source>
        <dbReference type="Pfam" id="PF03992"/>
    </source>
</evidence>
<proteinExistence type="predicted"/>
<protein>
    <recommendedName>
        <fullName evidence="1">ABM domain-containing protein</fullName>
    </recommendedName>
</protein>
<accession>A0AA38UCF2</accession>
<dbReference type="SUPFAM" id="SSF54909">
    <property type="entry name" value="Dimeric alpha+beta barrel"/>
    <property type="match status" value="1"/>
</dbReference>
<sequence length="114" mass="12530">MSLENPPPTSSGRLMLIATLRAKPGKEEPLGALIKQVQDRANSEEEPGTFTYRVTRRIDAEGKRLSDFVIVEEYAGAAGIKEHTAAAPFKNMIQTAQEQGLMNGEVLIDFLDEL</sequence>
<evidence type="ECO:0000313" key="3">
    <source>
        <dbReference type="Proteomes" id="UP001163846"/>
    </source>
</evidence>